<dbReference type="InterPro" id="IPR011993">
    <property type="entry name" value="PH-like_dom_sf"/>
</dbReference>
<proteinExistence type="predicted"/>
<dbReference type="EMBL" id="QKXF01000103">
    <property type="protein sequence ID" value="RQM17075.1"/>
    <property type="molecule type" value="Genomic_DNA"/>
</dbReference>
<dbReference type="SUPFAM" id="SSF50729">
    <property type="entry name" value="PH domain-like"/>
    <property type="match status" value="2"/>
</dbReference>
<sequence>MLHSPLSQTQSSSSSLAGSNSLTDRLTMMNIQTQDLQGAVFYGWLWKRGQSFKTWKKRFFLLNGVALTYYSQCCVIASGALGGGTQCLDLPVKGGLRVAKVEMSDLTSFGLKITSSSGRVLYVQAGDQESRAQWIKVLKEAPQLREEMMGRMAMRKTTISDLPSQRSCQEEGNSCFTTGMSVLSSDDEEDGQGYDMQGYLYMRGGLLPGWRKRFMTLRDGHLTVRRNQTPRNSNVQEAYKPVEVLTAVQWSGHANGICIRLGNNKEMFVYADHDADASMWLAALKSC</sequence>
<dbReference type="AlphaFoldDB" id="A0A3M6VTH7"/>
<dbReference type="VEuPathDB" id="FungiDB:DD237_001130"/>
<name>A0A3M6VTH7_9STRA</name>
<evidence type="ECO:0000313" key="4">
    <source>
        <dbReference type="Proteomes" id="UP000282087"/>
    </source>
</evidence>
<evidence type="ECO:0000313" key="2">
    <source>
        <dbReference type="EMBL" id="RMX69612.1"/>
    </source>
</evidence>
<accession>A0A3M6VTH7</accession>
<dbReference type="Gene3D" id="2.30.29.30">
    <property type="entry name" value="Pleckstrin-homology domain (PH domain)/Phosphotyrosine-binding domain (PTB)"/>
    <property type="match status" value="2"/>
</dbReference>
<dbReference type="PANTHER" id="PTHR14336">
    <property type="entry name" value="TANDEM PH DOMAIN CONTAINING PROTEIN"/>
    <property type="match status" value="1"/>
</dbReference>
<dbReference type="CDD" id="cd00821">
    <property type="entry name" value="PH"/>
    <property type="match status" value="2"/>
</dbReference>
<dbReference type="InterPro" id="IPR051707">
    <property type="entry name" value="PI-Interact_SigTrans_Reg"/>
</dbReference>
<dbReference type="Pfam" id="PF00169">
    <property type="entry name" value="PH"/>
    <property type="match status" value="2"/>
</dbReference>
<dbReference type="PROSITE" id="PS50003">
    <property type="entry name" value="PH_DOMAIN"/>
    <property type="match status" value="2"/>
</dbReference>
<feature type="domain" description="PH" evidence="1">
    <location>
        <begin position="38"/>
        <end position="143"/>
    </location>
</feature>
<dbReference type="SMART" id="SM00233">
    <property type="entry name" value="PH"/>
    <property type="match status" value="2"/>
</dbReference>
<evidence type="ECO:0000313" key="5">
    <source>
        <dbReference type="Proteomes" id="UP000286097"/>
    </source>
</evidence>
<feature type="domain" description="PH" evidence="1">
    <location>
        <begin position="193"/>
        <end position="287"/>
    </location>
</feature>
<comment type="caution">
    <text evidence="2">The sequence shown here is derived from an EMBL/GenBank/DDBJ whole genome shotgun (WGS) entry which is preliminary data.</text>
</comment>
<dbReference type="Proteomes" id="UP000282087">
    <property type="component" value="Unassembled WGS sequence"/>
</dbReference>
<dbReference type="EMBL" id="QLLG01000019">
    <property type="protein sequence ID" value="RMX69612.1"/>
    <property type="molecule type" value="Genomic_DNA"/>
</dbReference>
<keyword evidence="4" id="KW-1185">Reference proteome</keyword>
<evidence type="ECO:0000313" key="3">
    <source>
        <dbReference type="EMBL" id="RQM17075.1"/>
    </source>
</evidence>
<protein>
    <recommendedName>
        <fullName evidence="1">PH domain-containing protein</fullName>
    </recommendedName>
</protein>
<organism evidence="2 4">
    <name type="scientific">Peronospora effusa</name>
    <dbReference type="NCBI Taxonomy" id="542832"/>
    <lineage>
        <taxon>Eukaryota</taxon>
        <taxon>Sar</taxon>
        <taxon>Stramenopiles</taxon>
        <taxon>Oomycota</taxon>
        <taxon>Peronosporomycetes</taxon>
        <taxon>Peronosporales</taxon>
        <taxon>Peronosporaceae</taxon>
        <taxon>Peronospora</taxon>
    </lineage>
</organism>
<evidence type="ECO:0000259" key="1">
    <source>
        <dbReference type="PROSITE" id="PS50003"/>
    </source>
</evidence>
<reference evidence="4 5" key="1">
    <citation type="submission" date="2018-06" db="EMBL/GenBank/DDBJ databases">
        <title>Comparative genomics of downy mildews reveals potential adaptations to biotrophy.</title>
        <authorList>
            <person name="Fletcher K."/>
            <person name="Klosterman S.J."/>
            <person name="Derevnina L."/>
            <person name="Martin F."/>
            <person name="Koike S."/>
            <person name="Reyes Chin-Wo S."/>
            <person name="Mou B."/>
            <person name="Michelmore R."/>
        </authorList>
    </citation>
    <scope>NUCLEOTIDE SEQUENCE [LARGE SCALE GENOMIC DNA]</scope>
    <source>
        <strain evidence="3 5">R13</strain>
        <strain evidence="2 4">R14</strain>
    </source>
</reference>
<gene>
    <name evidence="3" type="ORF">DD237_001130</name>
    <name evidence="2" type="ORF">DD238_002040</name>
</gene>
<dbReference type="InterPro" id="IPR001849">
    <property type="entry name" value="PH_domain"/>
</dbReference>
<dbReference type="OrthoDB" id="63267at2759"/>
<dbReference type="PANTHER" id="PTHR14336:SF15">
    <property type="entry name" value="DUAL ADAPTER FOR PHOSPHOTYROSINE AND 3-PHOSPHOTYROSINE AND 3-PHOSPHOINOSITIDE"/>
    <property type="match status" value="1"/>
</dbReference>
<dbReference type="Proteomes" id="UP000286097">
    <property type="component" value="Unassembled WGS sequence"/>
</dbReference>